<feature type="region of interest" description="Disordered" evidence="1">
    <location>
        <begin position="137"/>
        <end position="168"/>
    </location>
</feature>
<dbReference type="AlphaFoldDB" id="A0A9P9X3U2"/>
<evidence type="ECO:0000256" key="1">
    <source>
        <dbReference type="SAM" id="MobiDB-lite"/>
    </source>
</evidence>
<gene>
    <name evidence="2" type="ORF">CABS02_12950</name>
</gene>
<name>A0A9P9X3U2_9PEZI</name>
<organism evidence="2 3">
    <name type="scientific">Colletotrichum abscissum</name>
    <dbReference type="NCBI Taxonomy" id="1671311"/>
    <lineage>
        <taxon>Eukaryota</taxon>
        <taxon>Fungi</taxon>
        <taxon>Dikarya</taxon>
        <taxon>Ascomycota</taxon>
        <taxon>Pezizomycotina</taxon>
        <taxon>Sordariomycetes</taxon>
        <taxon>Hypocreomycetidae</taxon>
        <taxon>Glomerellales</taxon>
        <taxon>Glomerellaceae</taxon>
        <taxon>Colletotrichum</taxon>
        <taxon>Colletotrichum acutatum species complex</taxon>
    </lineage>
</organism>
<evidence type="ECO:0000313" key="2">
    <source>
        <dbReference type="EMBL" id="KAI3535295.1"/>
    </source>
</evidence>
<feature type="region of interest" description="Disordered" evidence="1">
    <location>
        <begin position="61"/>
        <end position="90"/>
    </location>
</feature>
<accession>A0A9P9X3U2</accession>
<keyword evidence="3" id="KW-1185">Reference proteome</keyword>
<reference evidence="2" key="1">
    <citation type="submission" date="2019-01" db="EMBL/GenBank/DDBJ databases">
        <title>Colletotrichum abscissum LGMF1257.</title>
        <authorList>
            <person name="Baroncelli R."/>
        </authorList>
    </citation>
    <scope>NUCLEOTIDE SEQUENCE</scope>
    <source>
        <strain evidence="2">Ca142</strain>
    </source>
</reference>
<evidence type="ECO:0000313" key="3">
    <source>
        <dbReference type="Proteomes" id="UP001056436"/>
    </source>
</evidence>
<sequence length="168" mass="19000">MLPLHDQTEPFTSQVAIPTGLFPPGHSYGHVLFLSFLIGPFSQDCHDRPWRLRLREKPNAFFFSPPGKPRRHPSFRSRLPATPGSTLQRRRQEVAATRREDTARHPLAHAHAHATVPCDLLSRHPCIHQVHRPIIPPDNPCHGTRVRPQTKPTAVALPGPRPHSIKTR</sequence>
<protein>
    <submittedName>
        <fullName evidence="2">Uncharacterized protein</fullName>
    </submittedName>
</protein>
<dbReference type="Proteomes" id="UP001056436">
    <property type="component" value="Unassembled WGS sequence"/>
</dbReference>
<comment type="caution">
    <text evidence="2">The sequence shown here is derived from an EMBL/GenBank/DDBJ whole genome shotgun (WGS) entry which is preliminary data.</text>
</comment>
<proteinExistence type="predicted"/>
<dbReference type="EMBL" id="SDAQ01000135">
    <property type="protein sequence ID" value="KAI3535295.1"/>
    <property type="molecule type" value="Genomic_DNA"/>
</dbReference>